<reference evidence="5" key="2">
    <citation type="submission" date="2025-04" db="UniProtKB">
        <authorList>
            <consortium name="RefSeq"/>
        </authorList>
    </citation>
    <scope>IDENTIFICATION</scope>
</reference>
<dbReference type="OrthoDB" id="1909644at2759"/>
<dbReference type="KEGG" id="cmo:103494125"/>
<feature type="compositionally biased region" description="Polar residues" evidence="1">
    <location>
        <begin position="291"/>
        <end position="310"/>
    </location>
</feature>
<keyword evidence="4" id="KW-1185">Reference proteome</keyword>
<accession>A0A1S3BW60</accession>
<organism evidence="4 5">
    <name type="scientific">Cucumis melo</name>
    <name type="common">Muskmelon</name>
    <dbReference type="NCBI Taxonomy" id="3656"/>
    <lineage>
        <taxon>Eukaryota</taxon>
        <taxon>Viridiplantae</taxon>
        <taxon>Streptophyta</taxon>
        <taxon>Embryophyta</taxon>
        <taxon>Tracheophyta</taxon>
        <taxon>Spermatophyta</taxon>
        <taxon>Magnoliopsida</taxon>
        <taxon>eudicotyledons</taxon>
        <taxon>Gunneridae</taxon>
        <taxon>Pentapetalae</taxon>
        <taxon>rosids</taxon>
        <taxon>fabids</taxon>
        <taxon>Cucurbitales</taxon>
        <taxon>Cucurbitaceae</taxon>
        <taxon>Benincaseae</taxon>
        <taxon>Cucumis</taxon>
    </lineage>
</organism>
<name>A0A1S3BW60_CUCME</name>
<dbReference type="InterPro" id="IPR012870">
    <property type="entry name" value="DUF1666"/>
</dbReference>
<dbReference type="Pfam" id="PF07891">
    <property type="entry name" value="DUF1666"/>
    <property type="match status" value="1"/>
</dbReference>
<reference evidence="3" key="1">
    <citation type="submission" date="2023-03" db="UniProtKB">
        <authorList>
            <consortium name="EnsemblPlants"/>
        </authorList>
    </citation>
    <scope>IDENTIFICATION</scope>
</reference>
<dbReference type="Proteomes" id="UP001652600">
    <property type="component" value="Chromosome 2"/>
</dbReference>
<dbReference type="RefSeq" id="XP_008453394.1">
    <property type="nucleotide sequence ID" value="XM_008455172.2"/>
</dbReference>
<feature type="transmembrane region" description="Helical" evidence="2">
    <location>
        <begin position="20"/>
        <end position="44"/>
    </location>
</feature>
<feature type="region of interest" description="Disordered" evidence="1">
    <location>
        <begin position="259"/>
        <end position="311"/>
    </location>
</feature>
<dbReference type="GeneID" id="103494125"/>
<dbReference type="EnsemblPlants" id="MELO3C017307.2.1">
    <property type="protein sequence ID" value="MELO3C017307.2.1"/>
    <property type="gene ID" value="MELO3C017307.2"/>
</dbReference>
<protein>
    <submittedName>
        <fullName evidence="5">Uncharacterized protein LOC103494125</fullName>
    </submittedName>
</protein>
<sequence>MQYYYYCSKDEDDEALLLLTLFYNLSSSFFLVFFFLSFTSILLFKSFYFLGAPLFPRNEYEYEYNAVSSNEEEEEEEEEERYGSGIYGTSFLDKEAETRMSRWQSQLPDNEEILLTDLEEPWITMESIDLDDQITTNSSVYESPQSALQLDEQYPQGDDDHDDQMPEELTDSEQVVRQVMKVNSCRISMDMKKKRLVEDNNYNDHNRRNDDHDQISYGINYMKKNEALGGGKIVMKENNNNNNEKYLVFRPNEILVNKKKKEEEEEEEEIYGDSYTIGSTSKSSSEWRSSINCRDSSSGTEDPFSSSSRRSCPKWESYTVFQKYDEEMMFLDRITAQKLHETESLRSIKMCPRSISERIVYKLSTINKKGSEHVNVKQNPYHELESAYVAQICLTWEALNWNYKNFVNKKLSSSNSCKLRAEMDNGCPGKIAQQFQQFQVLLQRYIENEPYEHGRRPEIYARMRLLAPNLLQVPEFIDEEEIKEEGGGYGSRISSPSFLMIMEDGIRTYMNFLKADKEKPCQIVASFFKRKKRPSVDPTLLQLIKKVNQKKKMKLKDLRRAGKCLRKRKLSVEEEMEILMALIDLKVVSRVLRTADLSEQQLHWCEAKLSKVRISDGKLYRDSTPLFFPAH</sequence>
<dbReference type="InParanoid" id="A0A1S3BW60"/>
<reference evidence="4" key="3">
    <citation type="submission" date="2025-05" db="UniProtKB">
        <authorList>
            <consortium name="RefSeq"/>
        </authorList>
    </citation>
    <scope>NUCLEOTIDE SEQUENCE [LARGE SCALE GENOMIC DNA]</scope>
</reference>
<keyword evidence="2" id="KW-0812">Transmembrane</keyword>
<keyword evidence="2" id="KW-1133">Transmembrane helix</keyword>
<dbReference type="eggNOG" id="ENOG502QVT6">
    <property type="taxonomic scope" value="Eukaryota"/>
</dbReference>
<dbReference type="Gramene" id="MELO3C017307.2.1">
    <property type="protein sequence ID" value="MELO3C017307.2.1"/>
    <property type="gene ID" value="MELO3C017307.2"/>
</dbReference>
<proteinExistence type="predicted"/>
<dbReference type="PANTHER" id="PTHR46702">
    <property type="entry name" value="DNA LIGASE (DUF1666)-RELATED"/>
    <property type="match status" value="1"/>
</dbReference>
<dbReference type="AlphaFoldDB" id="A0A1S3BW60"/>
<feature type="compositionally biased region" description="Low complexity" evidence="1">
    <location>
        <begin position="274"/>
        <end position="290"/>
    </location>
</feature>
<evidence type="ECO:0000313" key="3">
    <source>
        <dbReference type="EnsemblPlants" id="MELO3C017307.2.1"/>
    </source>
</evidence>
<dbReference type="PANTHER" id="PTHR46702:SF2">
    <property type="entry name" value="DNA LIGASE (DUF1666)"/>
    <property type="match status" value="1"/>
</dbReference>
<keyword evidence="2" id="KW-0472">Membrane</keyword>
<evidence type="ECO:0000256" key="1">
    <source>
        <dbReference type="SAM" id="MobiDB-lite"/>
    </source>
</evidence>
<evidence type="ECO:0000256" key="2">
    <source>
        <dbReference type="SAM" id="Phobius"/>
    </source>
</evidence>
<gene>
    <name evidence="5" type="primary">LOC103494125</name>
    <name evidence="3" type="synonym">103494125</name>
</gene>
<evidence type="ECO:0000313" key="4">
    <source>
        <dbReference type="Proteomes" id="UP001652600"/>
    </source>
</evidence>
<evidence type="ECO:0000313" key="5">
    <source>
        <dbReference type="RefSeq" id="XP_008453394.1"/>
    </source>
</evidence>